<proteinExistence type="predicted"/>
<evidence type="ECO:0000313" key="2">
    <source>
        <dbReference type="Proteomes" id="UP000005239"/>
    </source>
</evidence>
<protein>
    <submittedName>
        <fullName evidence="1">Uncharacterized protein</fullName>
    </submittedName>
</protein>
<dbReference type="Proteomes" id="UP000005239">
    <property type="component" value="Unassembled WGS sequence"/>
</dbReference>
<keyword evidence="2" id="KW-1185">Reference proteome</keyword>
<accession>A0A8R1UFS3</accession>
<evidence type="ECO:0000313" key="1">
    <source>
        <dbReference type="EnsemblMetazoa" id="PPA26025.1"/>
    </source>
</evidence>
<gene>
    <name evidence="1" type="primary">WBGene00115579</name>
</gene>
<sequence>MFNNFSIHIISKIAIPRAIPYVISGLYFVQKDCVYRRMYRLILLVSLPSLAHSCLRMRERQPGIVYGCQELGLYEKSACSEYYKTGGKLEGCTDAIRTSITVTCNSPNTKIVIKGNDIEPLEMDTVFCDIGSKTWMFGQNNAPTQNQEDVLKLVKGGPLLVSCVRP</sequence>
<dbReference type="EnsemblMetazoa" id="PPA26025.1">
    <property type="protein sequence ID" value="PPA26025.1"/>
    <property type="gene ID" value="WBGene00115579"/>
</dbReference>
<name>A0A2A6BL92_PRIPA</name>
<organism evidence="1 2">
    <name type="scientific">Pristionchus pacificus</name>
    <name type="common">Parasitic nematode worm</name>
    <dbReference type="NCBI Taxonomy" id="54126"/>
    <lineage>
        <taxon>Eukaryota</taxon>
        <taxon>Metazoa</taxon>
        <taxon>Ecdysozoa</taxon>
        <taxon>Nematoda</taxon>
        <taxon>Chromadorea</taxon>
        <taxon>Rhabditida</taxon>
        <taxon>Rhabditina</taxon>
        <taxon>Diplogasteromorpha</taxon>
        <taxon>Diplogasteroidea</taxon>
        <taxon>Neodiplogasteridae</taxon>
        <taxon>Pristionchus</taxon>
    </lineage>
</organism>
<accession>A0A2A6BL92</accession>
<reference evidence="2" key="1">
    <citation type="journal article" date="2008" name="Nat. Genet.">
        <title>The Pristionchus pacificus genome provides a unique perspective on nematode lifestyle and parasitism.</title>
        <authorList>
            <person name="Dieterich C."/>
            <person name="Clifton S.W."/>
            <person name="Schuster L.N."/>
            <person name="Chinwalla A."/>
            <person name="Delehaunty K."/>
            <person name="Dinkelacker I."/>
            <person name="Fulton L."/>
            <person name="Fulton R."/>
            <person name="Godfrey J."/>
            <person name="Minx P."/>
            <person name="Mitreva M."/>
            <person name="Roeseler W."/>
            <person name="Tian H."/>
            <person name="Witte H."/>
            <person name="Yang S.P."/>
            <person name="Wilson R.K."/>
            <person name="Sommer R.J."/>
        </authorList>
    </citation>
    <scope>NUCLEOTIDE SEQUENCE [LARGE SCALE GENOMIC DNA]</scope>
    <source>
        <strain evidence="2">PS312</strain>
    </source>
</reference>
<dbReference type="AlphaFoldDB" id="A0A2A6BL92"/>
<reference evidence="1" key="2">
    <citation type="submission" date="2022-06" db="UniProtKB">
        <authorList>
            <consortium name="EnsemblMetazoa"/>
        </authorList>
    </citation>
    <scope>IDENTIFICATION</scope>
    <source>
        <strain evidence="1">PS312</strain>
    </source>
</reference>